<dbReference type="Proteomes" id="UP000822476">
    <property type="component" value="Unassembled WGS sequence"/>
</dbReference>
<gene>
    <name evidence="3" type="ORF">EG68_00991</name>
</gene>
<keyword evidence="4" id="KW-1185">Reference proteome</keyword>
<feature type="compositionally biased region" description="Polar residues" evidence="1">
    <location>
        <begin position="491"/>
        <end position="530"/>
    </location>
</feature>
<dbReference type="EMBL" id="JTDE01000314">
    <property type="protein sequence ID" value="KAF7261621.1"/>
    <property type="molecule type" value="Genomic_DNA"/>
</dbReference>
<reference evidence="3" key="1">
    <citation type="submission" date="2019-07" db="EMBL/GenBank/DDBJ databases">
        <title>Annotation for the trematode Paragonimus miyazaki's.</title>
        <authorList>
            <person name="Choi Y.-J."/>
        </authorList>
    </citation>
    <scope>NUCLEOTIDE SEQUENCE</scope>
    <source>
        <strain evidence="3">Japan</strain>
    </source>
</reference>
<sequence>MNAPGGRNRPTNRPKPSTLKLSPDDTGRERLWNKHAHHPSDLSCSVPWSVHGAQTAAHISWKEPNPEWNLQFGSTEDYDSQELDSFADTSSLNLFTTDSSCCESKRTPDFPIPKVCVERYGAKSQSKIVTGLEPCTSTVQNETKSSNQFLLGVRLPITLVTASPAVRPPPSVDRPPRPARPRNPAGSSLFTTSLSTVETRPRSEVQQTRGSEFRLLNRNDDGVEDDTAVPKASSNVDNDRITGSEKTAAITAFDHGVRPPTRQHKPRVAFVEPTKSNPHRHNKQFSSTGPLLTTNPASPAESSQNSSCDLKLSPSAQFPGWGVITDDDDDEDNGDDYAYGADENNESDRNNKRLTKQTVSSDDSKPDNDDAPSDGKVVNKDVNKTNEPIKGKQPDMFEERTEQLEVQPTLTSNTTVSNTSVRNSPLKPGKPGARKEVAQSVSNITSDKQRFQIQQECFRRNDSVSQKVHPSMLRQPRKSLALIFSNLSSNLGFTHTQPERTTSLQLGSPRSSGSMESGNRQTKNSSTTSIPPIVGSLAELPGSKLLRAKRGHSTVIQLGKVDSSDLNYANGDVGHRLERGRTITSVNRESEVNVLNTSPLRSANTHDCLAGELSADRSLFVDLLCCTCCTQVDEEEDYSHLIENHKLARFITMAAVLTILGLILAYIIRSALEAPNSIGANSRTPEGSASVVEPTTATIVAAMERSKSVGLFSTTTQSHQTVERVRFPTNSR</sequence>
<feature type="region of interest" description="Disordered" evidence="1">
    <location>
        <begin position="162"/>
        <end position="242"/>
    </location>
</feature>
<comment type="caution">
    <text evidence="3">The sequence shown here is derived from an EMBL/GenBank/DDBJ whole genome shotgun (WGS) entry which is preliminary data.</text>
</comment>
<evidence type="ECO:0000256" key="2">
    <source>
        <dbReference type="SAM" id="Phobius"/>
    </source>
</evidence>
<dbReference type="OrthoDB" id="6273298at2759"/>
<evidence type="ECO:0000313" key="3">
    <source>
        <dbReference type="EMBL" id="KAF7261621.1"/>
    </source>
</evidence>
<feature type="compositionally biased region" description="Basic and acidic residues" evidence="1">
    <location>
        <begin position="22"/>
        <end position="32"/>
    </location>
</feature>
<feature type="region of interest" description="Disordered" evidence="1">
    <location>
        <begin position="491"/>
        <end position="535"/>
    </location>
</feature>
<evidence type="ECO:0000256" key="1">
    <source>
        <dbReference type="SAM" id="MobiDB-lite"/>
    </source>
</evidence>
<keyword evidence="2" id="KW-0472">Membrane</keyword>
<protein>
    <submittedName>
        <fullName evidence="3">Uncharacterized protein</fullName>
    </submittedName>
</protein>
<proteinExistence type="predicted"/>
<feature type="compositionally biased region" description="Basic and acidic residues" evidence="1">
    <location>
        <begin position="377"/>
        <end position="392"/>
    </location>
</feature>
<keyword evidence="2" id="KW-1133">Transmembrane helix</keyword>
<organism evidence="3 4">
    <name type="scientific">Paragonimus skrjabini miyazakii</name>
    <dbReference type="NCBI Taxonomy" id="59628"/>
    <lineage>
        <taxon>Eukaryota</taxon>
        <taxon>Metazoa</taxon>
        <taxon>Spiralia</taxon>
        <taxon>Lophotrochozoa</taxon>
        <taxon>Platyhelminthes</taxon>
        <taxon>Trematoda</taxon>
        <taxon>Digenea</taxon>
        <taxon>Plagiorchiida</taxon>
        <taxon>Troglotremata</taxon>
        <taxon>Troglotrematidae</taxon>
        <taxon>Paragonimus</taxon>
    </lineage>
</organism>
<keyword evidence="2" id="KW-0812">Transmembrane</keyword>
<feature type="region of interest" description="Disordered" evidence="1">
    <location>
        <begin position="271"/>
        <end position="392"/>
    </location>
</feature>
<feature type="compositionally biased region" description="Polar residues" evidence="1">
    <location>
        <begin position="189"/>
        <end position="210"/>
    </location>
</feature>
<feature type="region of interest" description="Disordered" evidence="1">
    <location>
        <begin position="406"/>
        <end position="435"/>
    </location>
</feature>
<feature type="compositionally biased region" description="Basic and acidic residues" evidence="1">
    <location>
        <begin position="211"/>
        <end position="221"/>
    </location>
</feature>
<name>A0A8S9Z8Z1_9TREM</name>
<dbReference type="AlphaFoldDB" id="A0A8S9Z8Z1"/>
<feature type="compositionally biased region" description="Low complexity" evidence="1">
    <location>
        <begin position="411"/>
        <end position="424"/>
    </location>
</feature>
<feature type="transmembrane region" description="Helical" evidence="2">
    <location>
        <begin position="647"/>
        <end position="668"/>
    </location>
</feature>
<feature type="compositionally biased region" description="Polar residues" evidence="1">
    <location>
        <begin position="284"/>
        <end position="308"/>
    </location>
</feature>
<evidence type="ECO:0000313" key="4">
    <source>
        <dbReference type="Proteomes" id="UP000822476"/>
    </source>
</evidence>
<feature type="compositionally biased region" description="Acidic residues" evidence="1">
    <location>
        <begin position="325"/>
        <end position="335"/>
    </location>
</feature>
<accession>A0A8S9Z8Z1</accession>
<feature type="region of interest" description="Disordered" evidence="1">
    <location>
        <begin position="1"/>
        <end position="36"/>
    </location>
</feature>